<evidence type="ECO:0000259" key="1">
    <source>
        <dbReference type="Pfam" id="PF02627"/>
    </source>
</evidence>
<comment type="caution">
    <text evidence="2">The sequence shown here is derived from an EMBL/GenBank/DDBJ whole genome shotgun (WGS) entry which is preliminary data.</text>
</comment>
<dbReference type="Proteomes" id="UP000219327">
    <property type="component" value="Unassembled WGS sequence"/>
</dbReference>
<dbReference type="SUPFAM" id="SSF69118">
    <property type="entry name" value="AhpD-like"/>
    <property type="match status" value="1"/>
</dbReference>
<dbReference type="PANTHER" id="PTHR34846:SF11">
    <property type="entry name" value="4-CARBOXYMUCONOLACTONE DECARBOXYLASE FAMILY PROTEIN (AFU_ORTHOLOGUE AFUA_6G11590)"/>
    <property type="match status" value="1"/>
</dbReference>
<feature type="domain" description="Carboxymuconolactone decarboxylase-like" evidence="1">
    <location>
        <begin position="38"/>
        <end position="105"/>
    </location>
</feature>
<evidence type="ECO:0000313" key="3">
    <source>
        <dbReference type="Proteomes" id="UP000219327"/>
    </source>
</evidence>
<dbReference type="AlphaFoldDB" id="A0A2A5WPX1"/>
<dbReference type="PANTHER" id="PTHR34846">
    <property type="entry name" value="4-CARBOXYMUCONOLACTONE DECARBOXYLASE FAMILY PROTEIN (AFU_ORTHOLOGUE AFUA_6G11590)"/>
    <property type="match status" value="1"/>
</dbReference>
<protein>
    <recommendedName>
        <fullName evidence="1">Carboxymuconolactone decarboxylase-like domain-containing protein</fullName>
    </recommendedName>
</protein>
<gene>
    <name evidence="2" type="ORF">CNE99_07285</name>
</gene>
<name>A0A2A5WPX1_9GAMM</name>
<organism evidence="2 3">
    <name type="scientific">OM182 bacterium MED-G24</name>
    <dbReference type="NCBI Taxonomy" id="1986255"/>
    <lineage>
        <taxon>Bacteria</taxon>
        <taxon>Pseudomonadati</taxon>
        <taxon>Pseudomonadota</taxon>
        <taxon>Gammaproteobacteria</taxon>
        <taxon>OMG group</taxon>
        <taxon>OM182 clade</taxon>
    </lineage>
</organism>
<proteinExistence type="predicted"/>
<dbReference type="Gene3D" id="1.20.1290.10">
    <property type="entry name" value="AhpD-like"/>
    <property type="match status" value="1"/>
</dbReference>
<dbReference type="Pfam" id="PF02627">
    <property type="entry name" value="CMD"/>
    <property type="match status" value="1"/>
</dbReference>
<dbReference type="InterPro" id="IPR003779">
    <property type="entry name" value="CMD-like"/>
</dbReference>
<accession>A0A2A5WPX1</accession>
<sequence length="180" mass="20249">MKHLPHLSKDDATDPALKEKWGSYPFDLAIFHVWAHTPDAFVAYTNFNRTIWTEEEDGMPLFLKEIAVVHTSVLSKSSYEWGNHGRGMIRRGGTQEQVDAIIAGDLTSDLFNESEKLVLRFTTEVTVDAMPSEETLTAMAELFTPRQIAQLTWAICGYMLNSRFANLGGCEIGDDAKYPM</sequence>
<evidence type="ECO:0000313" key="2">
    <source>
        <dbReference type="EMBL" id="PDH38176.1"/>
    </source>
</evidence>
<reference evidence="2 3" key="1">
    <citation type="submission" date="2017-08" db="EMBL/GenBank/DDBJ databases">
        <title>Fine stratification of microbial communities through a metagenomic profile of the photic zone.</title>
        <authorList>
            <person name="Haro-Moreno J.M."/>
            <person name="Lopez-Perez M."/>
            <person name="De La Torre J."/>
            <person name="Picazo A."/>
            <person name="Camacho A."/>
            <person name="Rodriguez-Valera F."/>
        </authorList>
    </citation>
    <scope>NUCLEOTIDE SEQUENCE [LARGE SCALE GENOMIC DNA]</scope>
    <source>
        <strain evidence="2">MED-G24</strain>
    </source>
</reference>
<dbReference type="InterPro" id="IPR029032">
    <property type="entry name" value="AhpD-like"/>
</dbReference>
<dbReference type="EMBL" id="NTKD01000039">
    <property type="protein sequence ID" value="PDH38176.1"/>
    <property type="molecule type" value="Genomic_DNA"/>
</dbReference>